<organism evidence="2 3">
    <name type="scientific">Nocardioides scoriae</name>
    <dbReference type="NCBI Taxonomy" id="642780"/>
    <lineage>
        <taxon>Bacteria</taxon>
        <taxon>Bacillati</taxon>
        <taxon>Actinomycetota</taxon>
        <taxon>Actinomycetes</taxon>
        <taxon>Propionibacteriales</taxon>
        <taxon>Nocardioidaceae</taxon>
        <taxon>Nocardioides</taxon>
    </lineage>
</organism>
<dbReference type="RefSeq" id="WP_091727632.1">
    <property type="nucleotide sequence ID" value="NZ_LT629757.1"/>
</dbReference>
<dbReference type="SUPFAM" id="SSF52540">
    <property type="entry name" value="P-loop containing nucleoside triphosphate hydrolases"/>
    <property type="match status" value="1"/>
</dbReference>
<name>A0A1H1QCG6_9ACTN</name>
<protein>
    <submittedName>
        <fullName evidence="2">AAA domain-containing protein</fullName>
    </submittedName>
</protein>
<dbReference type="Gene3D" id="3.40.50.300">
    <property type="entry name" value="P-loop containing nucleotide triphosphate hydrolases"/>
    <property type="match status" value="1"/>
</dbReference>
<feature type="compositionally biased region" description="Low complexity" evidence="1">
    <location>
        <begin position="371"/>
        <end position="391"/>
    </location>
</feature>
<keyword evidence="3" id="KW-1185">Reference proteome</keyword>
<sequence>MTGLGYSDFPDVDVPPPYDDDPVFRRIKLTSADTIKIRPVHWLWTDRIALGTLALLGGREGIGKSTVAYQLAGDITRGRLAGRFHGTPRAVIVAATEDSWKHTIVPCLIGADADLTRVYRVDVETVTGAEVGLSLPRDLGSLADAVREVDAALILLDPLMSRLDAKLDTHKDAEVRQALEPLVRIADQTNAAILGLIHLNKSLSTDPLTMLMGSRAFAAVARAVLFAMVDPEDETKRILGQPKNNLGRTDLPTLAFQIVSAHVADTDEGPVWTGRVDWQGESTRLLGEVLEAASDGPDARTATQEAGEWLGDWLVSVGGVDDSASIKRKGQKAGHSQDSLKRARRRIGALIHSEGFPRRTFWSLPDSQPVGAPSGETAPTAPTTPTAPTGAQWEQLAQSVQSAEAPGRCSE</sequence>
<dbReference type="OrthoDB" id="4926055at2"/>
<evidence type="ECO:0000313" key="3">
    <source>
        <dbReference type="Proteomes" id="UP000198859"/>
    </source>
</evidence>
<accession>A0A1H1QCG6</accession>
<gene>
    <name evidence="2" type="ORF">SAMN04488570_1380</name>
</gene>
<dbReference type="Proteomes" id="UP000198859">
    <property type="component" value="Chromosome I"/>
</dbReference>
<dbReference type="STRING" id="642780.SAMN04488570_1380"/>
<evidence type="ECO:0000256" key="1">
    <source>
        <dbReference type="SAM" id="MobiDB-lite"/>
    </source>
</evidence>
<proteinExistence type="predicted"/>
<dbReference type="Pfam" id="PF13481">
    <property type="entry name" value="AAA_25"/>
    <property type="match status" value="1"/>
</dbReference>
<reference evidence="3" key="1">
    <citation type="submission" date="2016-10" db="EMBL/GenBank/DDBJ databases">
        <authorList>
            <person name="Varghese N."/>
            <person name="Submissions S."/>
        </authorList>
    </citation>
    <scope>NUCLEOTIDE SEQUENCE [LARGE SCALE GENOMIC DNA]</scope>
    <source>
        <strain evidence="3">DSM 22127</strain>
    </source>
</reference>
<evidence type="ECO:0000313" key="2">
    <source>
        <dbReference type="EMBL" id="SDS21231.1"/>
    </source>
</evidence>
<dbReference type="AlphaFoldDB" id="A0A1H1QCG6"/>
<dbReference type="EMBL" id="LT629757">
    <property type="protein sequence ID" value="SDS21231.1"/>
    <property type="molecule type" value="Genomic_DNA"/>
</dbReference>
<dbReference type="InterPro" id="IPR027417">
    <property type="entry name" value="P-loop_NTPase"/>
</dbReference>
<feature type="region of interest" description="Disordered" evidence="1">
    <location>
        <begin position="360"/>
        <end position="411"/>
    </location>
</feature>